<dbReference type="Proteomes" id="UP000005974">
    <property type="component" value="Unassembled WGS sequence"/>
</dbReference>
<dbReference type="SUPFAM" id="SSF51161">
    <property type="entry name" value="Trimeric LpxA-like enzymes"/>
    <property type="match status" value="1"/>
</dbReference>
<keyword evidence="3" id="KW-0012">Acyltransferase</keyword>
<protein>
    <recommendedName>
        <fullName evidence="6">Acyltransferase</fullName>
    </recommendedName>
</protein>
<dbReference type="PROSITE" id="PS00101">
    <property type="entry name" value="HEXAPEP_TRANSFERASES"/>
    <property type="match status" value="1"/>
</dbReference>
<dbReference type="PANTHER" id="PTHR23416">
    <property type="entry name" value="SIALIC ACID SYNTHASE-RELATED"/>
    <property type="match status" value="1"/>
</dbReference>
<dbReference type="PATRIC" id="fig|997876.3.peg.250"/>
<keyword evidence="2" id="KW-0677">Repeat</keyword>
<evidence type="ECO:0008006" key="6">
    <source>
        <dbReference type="Google" id="ProtNLM"/>
    </source>
</evidence>
<dbReference type="OrthoDB" id="9812571at2"/>
<evidence type="ECO:0000256" key="2">
    <source>
        <dbReference type="ARBA" id="ARBA00022737"/>
    </source>
</evidence>
<reference evidence="4 5" key="1">
    <citation type="submission" date="2012-02" db="EMBL/GenBank/DDBJ databases">
        <title>The Genome Sequence of Bacteroides dorei CL02T12C06.</title>
        <authorList>
            <consortium name="The Broad Institute Genome Sequencing Platform"/>
            <person name="Earl A."/>
            <person name="Ward D."/>
            <person name="Feldgarden M."/>
            <person name="Gevers D."/>
            <person name="Zitomersky N.L."/>
            <person name="Coyne M.J."/>
            <person name="Comstock L.E."/>
            <person name="Young S.K."/>
            <person name="Zeng Q."/>
            <person name="Gargeya S."/>
            <person name="Fitzgerald M."/>
            <person name="Haas B."/>
            <person name="Abouelleil A."/>
            <person name="Alvarado L."/>
            <person name="Arachchi H.M."/>
            <person name="Berlin A."/>
            <person name="Chapman S.B."/>
            <person name="Gearin G."/>
            <person name="Goldberg J."/>
            <person name="Griggs A."/>
            <person name="Gujja S."/>
            <person name="Hansen M."/>
            <person name="Heiman D."/>
            <person name="Howarth C."/>
            <person name="Larimer J."/>
            <person name="Lui A."/>
            <person name="MacDonald P.J.P."/>
            <person name="McCowen C."/>
            <person name="Montmayeur A."/>
            <person name="Murphy C."/>
            <person name="Neiman D."/>
            <person name="Pearson M."/>
            <person name="Priest M."/>
            <person name="Roberts A."/>
            <person name="Saif S."/>
            <person name="Shea T."/>
            <person name="Sisk P."/>
            <person name="Stolte C."/>
            <person name="Sykes S."/>
            <person name="Wortman J."/>
            <person name="Nusbaum C."/>
            <person name="Birren B."/>
        </authorList>
    </citation>
    <scope>NUCLEOTIDE SEQUENCE [LARGE SCALE GENOMIC DNA]</scope>
    <source>
        <strain evidence="4 5">CL02T12C06</strain>
    </source>
</reference>
<name>I9RCY8_9BACT</name>
<comment type="caution">
    <text evidence="4">The sequence shown here is derived from an EMBL/GenBank/DDBJ whole genome shotgun (WGS) entry which is preliminary data.</text>
</comment>
<sequence>MVIYKMIVWILKLPDRIWTKLFNTVIHWYFKDINGYLYHPHSLKGLQYISIGYNTGFGRGVILTAWDEFAGCHYEPSIRIGNHCHIGEHSHITACHSITIGDNLLTGRYVYISDNAHGEAVASQLDISPSLRPLHVKGPVVIGNNVWIGESARILSGVTIGDGAIIGANAVVTHDVPSGAVVGGVPAKVIKIMK</sequence>
<dbReference type="InterPro" id="IPR011004">
    <property type="entry name" value="Trimer_LpxA-like_sf"/>
</dbReference>
<dbReference type="Pfam" id="PF00132">
    <property type="entry name" value="Hexapep"/>
    <property type="match status" value="1"/>
</dbReference>
<dbReference type="Pfam" id="PF14602">
    <property type="entry name" value="Hexapep_2"/>
    <property type="match status" value="1"/>
</dbReference>
<dbReference type="InterPro" id="IPR018357">
    <property type="entry name" value="Hexapep_transf_CS"/>
</dbReference>
<accession>I9RCY8</accession>
<dbReference type="InterPro" id="IPR051159">
    <property type="entry name" value="Hexapeptide_acetyltransf"/>
</dbReference>
<dbReference type="EMBL" id="AGXJ01000009">
    <property type="protein sequence ID" value="EIY40068.1"/>
    <property type="molecule type" value="Genomic_DNA"/>
</dbReference>
<dbReference type="GO" id="GO:0016746">
    <property type="term" value="F:acyltransferase activity"/>
    <property type="evidence" value="ECO:0007669"/>
    <property type="project" value="UniProtKB-KW"/>
</dbReference>
<dbReference type="CDD" id="cd04647">
    <property type="entry name" value="LbH_MAT_like"/>
    <property type="match status" value="1"/>
</dbReference>
<evidence type="ECO:0000313" key="5">
    <source>
        <dbReference type="Proteomes" id="UP000005974"/>
    </source>
</evidence>
<proteinExistence type="predicted"/>
<gene>
    <name evidence="4" type="ORF">HMPREF1064_00247</name>
</gene>
<evidence type="ECO:0000256" key="1">
    <source>
        <dbReference type="ARBA" id="ARBA00022679"/>
    </source>
</evidence>
<organism evidence="4 5">
    <name type="scientific">Phocaeicola dorei CL02T12C06</name>
    <dbReference type="NCBI Taxonomy" id="997876"/>
    <lineage>
        <taxon>Bacteria</taxon>
        <taxon>Pseudomonadati</taxon>
        <taxon>Bacteroidota</taxon>
        <taxon>Bacteroidia</taxon>
        <taxon>Bacteroidales</taxon>
        <taxon>Bacteroidaceae</taxon>
        <taxon>Phocaeicola</taxon>
    </lineage>
</organism>
<keyword evidence="5" id="KW-1185">Reference proteome</keyword>
<dbReference type="AlphaFoldDB" id="I9RCY8"/>
<evidence type="ECO:0000256" key="3">
    <source>
        <dbReference type="ARBA" id="ARBA00023315"/>
    </source>
</evidence>
<dbReference type="InterPro" id="IPR001451">
    <property type="entry name" value="Hexapep"/>
</dbReference>
<evidence type="ECO:0000313" key="4">
    <source>
        <dbReference type="EMBL" id="EIY40068.1"/>
    </source>
</evidence>
<dbReference type="PANTHER" id="PTHR23416:SF78">
    <property type="entry name" value="LIPOPOLYSACCHARIDE BIOSYNTHESIS O-ACETYL TRANSFERASE WBBJ-RELATED"/>
    <property type="match status" value="1"/>
</dbReference>
<dbReference type="Gene3D" id="2.160.10.10">
    <property type="entry name" value="Hexapeptide repeat proteins"/>
    <property type="match status" value="1"/>
</dbReference>
<dbReference type="RefSeq" id="WP_007850788.1">
    <property type="nucleotide sequence ID" value="NZ_JH724132.1"/>
</dbReference>
<keyword evidence="1" id="KW-0808">Transferase</keyword>
<dbReference type="HOGENOM" id="CLU_051638_7_0_10"/>